<gene>
    <name evidence="3" type="ORF">AK812_SmicGene17240</name>
</gene>
<evidence type="ECO:0000256" key="1">
    <source>
        <dbReference type="SAM" id="MobiDB-lite"/>
    </source>
</evidence>
<organism evidence="3 4">
    <name type="scientific">Symbiodinium microadriaticum</name>
    <name type="common">Dinoflagellate</name>
    <name type="synonym">Zooxanthella microadriatica</name>
    <dbReference type="NCBI Taxonomy" id="2951"/>
    <lineage>
        <taxon>Eukaryota</taxon>
        <taxon>Sar</taxon>
        <taxon>Alveolata</taxon>
        <taxon>Dinophyceae</taxon>
        <taxon>Suessiales</taxon>
        <taxon>Symbiodiniaceae</taxon>
        <taxon>Symbiodinium</taxon>
    </lineage>
</organism>
<dbReference type="InterPro" id="IPR000626">
    <property type="entry name" value="Ubiquitin-like_dom"/>
</dbReference>
<dbReference type="Gene3D" id="2.130.10.30">
    <property type="entry name" value="Regulator of chromosome condensation 1/beta-lactamase-inhibitor protein II"/>
    <property type="match status" value="3"/>
</dbReference>
<feature type="domain" description="Ubiquitin-like" evidence="2">
    <location>
        <begin position="1"/>
        <end position="73"/>
    </location>
</feature>
<dbReference type="Proteomes" id="UP000186817">
    <property type="component" value="Unassembled WGS sequence"/>
</dbReference>
<keyword evidence="4" id="KW-1185">Reference proteome</keyword>
<accession>A0A1Q9DYC0</accession>
<dbReference type="PANTHER" id="PTHR45982:SF1">
    <property type="entry name" value="REGULATOR OF CHROMOSOME CONDENSATION"/>
    <property type="match status" value="1"/>
</dbReference>
<dbReference type="OrthoDB" id="445369at2759"/>
<feature type="region of interest" description="Disordered" evidence="1">
    <location>
        <begin position="933"/>
        <end position="962"/>
    </location>
</feature>
<feature type="compositionally biased region" description="Basic residues" evidence="1">
    <location>
        <begin position="942"/>
        <end position="951"/>
    </location>
</feature>
<dbReference type="InterPro" id="IPR051553">
    <property type="entry name" value="Ran_GTPase-activating"/>
</dbReference>
<dbReference type="InterPro" id="IPR009091">
    <property type="entry name" value="RCC1/BLIP-II"/>
</dbReference>
<evidence type="ECO:0000313" key="3">
    <source>
        <dbReference type="EMBL" id="OLQ00140.1"/>
    </source>
</evidence>
<proteinExistence type="predicted"/>
<dbReference type="SUPFAM" id="SSF50985">
    <property type="entry name" value="RCC1/BLIP-II"/>
    <property type="match status" value="3"/>
</dbReference>
<dbReference type="EMBL" id="LSRX01000338">
    <property type="protein sequence ID" value="OLQ00140.1"/>
    <property type="molecule type" value="Genomic_DNA"/>
</dbReference>
<name>A0A1Q9DYC0_SYMMI</name>
<protein>
    <recommendedName>
        <fullName evidence="2">Ubiquitin-like domain-containing protein</fullName>
    </recommendedName>
</protein>
<dbReference type="PROSITE" id="PS50053">
    <property type="entry name" value="UBIQUITIN_2"/>
    <property type="match status" value="1"/>
</dbReference>
<sequence length="1561" mass="170460">MSIGVSLLSGRQAILPVDPSATMQSLRHRAQRELGVGLCQLVSSSGKILPELSTIGEVGLKHGDVLTAAVRQPQIAATLSAFALLRADGTAVTWGEMTQGGDSSGVQDQLEAVLEIQAADYAFAARRADGRVVTWGSQQDGGDSSDVQEHLVAVEQIQAAERAFAARLADGSVVTWGDKYAGGDSSAVGSELYQVREIQASRLAFAALREDGSDRDYGGDSRAVSSQLKNVRQIQSDRHAFAAVLEGGDVVSWGHPSCGGLAGEGLRMQLREVQQVQSSDFAFIALRRDGSAVTWGDPEYGGDSRAVQEQLRHVKQLQSTDGAVAAVLNTGGVVTWGDSSDGGDSSKVQAQLRDVRLVQASSGAFAALLGDGSVIAWGAADRGGDCSAVREQLTNVQHIQATRNAFAAVAADGTVVTWGSGTCGGDSSAVCEQLTNTHILVYRYRYDPVSYDGKWTKSSIRKWLEDVSYPPVNRLQPQFAPTKYLTKNPFGVLLVVKPVATDTDDLAKALEPHAQRLAERLKVTFFARTATTQKLCDMYGVWTQDEVLLIEKPKEIVPKSSTHSHMPLSPKYRVENLSAANVDAFFADWEAGRHPRYLFSTKRSPIIPTGPLRLLTGWDFIEVTQDPTVSVLVEFISQDCEDSKPKQSLAWAEASTGLVNQAKVYTFDRYLVDVGGFEPKMAVLAFRLYATRRAIALLEHTGSVWCWGMAHYGGSLPPAEPLPPFVSMEQLQGVQALQASTGQTGEALPSHLRVPLFSYRLVNALEFAAARSLNSLSLPPSMTATLPWHACQGLSWSWAQLGVCGDEEGCRCNNCSRSLPVSKKAQHPQTQKCSFAPMITWQVLYELVCLCNNMELRADLAKAMQPNVAPHVLWDHAATVNLLFQNLLLEVLPLKEAEGLYPKPQEKRPPAPSSNAYTRLLNLDMVIGMQEDKKTEAAARKQEKKAHKKEKHALDVSAAKQEGREELAKAEKAWKKKLNHDAWLQKKEEHAKLREEAEPQKLKDVLEVNRQNAANSRVLLDGSVVTWGDSRYGADRTAVQSDGTVVTWGSPHCGGDSSSVQAQLQDVMDVRASGDPFGGAFAALARDGSVVTWGCAGRGGDSAAVQMQLRGVDGSVVTWGHPGTGGDSAHVQVITWGREDSGGDCSGAIFHFDEEVVPNFHRMHRVDIQQLCAATDLYGGAFAACDEFDGPYREVAKAVAERQRPGRRPSLSRVVVARIDQSENEHTELIKGTPWLRFFPRGPRKRAFDVEHRSVEAILDFLDEQEDEDCDHILHKSSRTRRAPSFEIHKEKASCHQAFFGRLCADHCEERVWVCQLRRKRDDQDRLVESIRAVDDLQAAAPAALLAALPFSASSLSISRQNMMQLSLGAFSCLLYIQATQLYRPVNGLTLPSWHHLVALWASWCDTLPTRLRQSTAKQSLGTGHRTWPVICSGAAAVTAGSLHACCLSPHRASRTSPCGFVVFGVRSAVDAAPPTGHPVRTACRPFEHARRWQPLVWSAHFPRLRLQRFLQQHDAQPGGFCEQGYDDPAWDSMLLPLPVHEQREFGGISARLAASNGPIN</sequence>
<evidence type="ECO:0000313" key="4">
    <source>
        <dbReference type="Proteomes" id="UP000186817"/>
    </source>
</evidence>
<dbReference type="CDD" id="cd17039">
    <property type="entry name" value="Ubl_ubiquitin_like"/>
    <property type="match status" value="1"/>
</dbReference>
<reference evidence="3 4" key="1">
    <citation type="submission" date="2016-02" db="EMBL/GenBank/DDBJ databases">
        <title>Genome analysis of coral dinoflagellate symbionts highlights evolutionary adaptations to a symbiotic lifestyle.</title>
        <authorList>
            <person name="Aranda M."/>
            <person name="Li Y."/>
            <person name="Liew Y.J."/>
            <person name="Baumgarten S."/>
            <person name="Simakov O."/>
            <person name="Wilson M."/>
            <person name="Piel J."/>
            <person name="Ashoor H."/>
            <person name="Bougouffa S."/>
            <person name="Bajic V.B."/>
            <person name="Ryu T."/>
            <person name="Ravasi T."/>
            <person name="Bayer T."/>
            <person name="Micklem G."/>
            <person name="Kim H."/>
            <person name="Bhak J."/>
            <person name="Lajeunesse T.C."/>
            <person name="Voolstra C.R."/>
        </authorList>
    </citation>
    <scope>NUCLEOTIDE SEQUENCE [LARGE SCALE GENOMIC DNA]</scope>
    <source>
        <strain evidence="3 4">CCMP2467</strain>
    </source>
</reference>
<dbReference type="Gene3D" id="3.40.30.10">
    <property type="entry name" value="Glutaredoxin"/>
    <property type="match status" value="1"/>
</dbReference>
<evidence type="ECO:0000259" key="2">
    <source>
        <dbReference type="PROSITE" id="PS50053"/>
    </source>
</evidence>
<dbReference type="PANTHER" id="PTHR45982">
    <property type="entry name" value="REGULATOR OF CHROMOSOME CONDENSATION"/>
    <property type="match status" value="1"/>
</dbReference>
<comment type="caution">
    <text evidence="3">The sequence shown here is derived from an EMBL/GenBank/DDBJ whole genome shotgun (WGS) entry which is preliminary data.</text>
</comment>